<dbReference type="AlphaFoldDB" id="A0A538SLY1"/>
<dbReference type="Proteomes" id="UP000320184">
    <property type="component" value="Unassembled WGS sequence"/>
</dbReference>
<evidence type="ECO:0000313" key="2">
    <source>
        <dbReference type="EMBL" id="TMQ52365.1"/>
    </source>
</evidence>
<evidence type="ECO:0000313" key="3">
    <source>
        <dbReference type="Proteomes" id="UP000320184"/>
    </source>
</evidence>
<dbReference type="InterPro" id="IPR044036">
    <property type="entry name" value="DUF5752"/>
</dbReference>
<organism evidence="2 3">
    <name type="scientific">Eiseniibacteriota bacterium</name>
    <dbReference type="NCBI Taxonomy" id="2212470"/>
    <lineage>
        <taxon>Bacteria</taxon>
        <taxon>Candidatus Eiseniibacteriota</taxon>
    </lineage>
</organism>
<dbReference type="EMBL" id="VBOT01000035">
    <property type="protein sequence ID" value="TMQ52365.1"/>
    <property type="molecule type" value="Genomic_DNA"/>
</dbReference>
<accession>A0A538SLY1</accession>
<comment type="caution">
    <text evidence="2">The sequence shown here is derived from an EMBL/GenBank/DDBJ whole genome shotgun (WGS) entry which is preliminary data.</text>
</comment>
<evidence type="ECO:0000256" key="1">
    <source>
        <dbReference type="SAM" id="MobiDB-lite"/>
    </source>
</evidence>
<feature type="region of interest" description="Disordered" evidence="1">
    <location>
        <begin position="219"/>
        <end position="260"/>
    </location>
</feature>
<protein>
    <submittedName>
        <fullName evidence="2">Uncharacterized protein</fullName>
    </submittedName>
</protein>
<reference evidence="2 3" key="1">
    <citation type="journal article" date="2019" name="Nat. Microbiol.">
        <title>Mediterranean grassland soil C-N compound turnover is dependent on rainfall and depth, and is mediated by genomically divergent microorganisms.</title>
        <authorList>
            <person name="Diamond S."/>
            <person name="Andeer P.F."/>
            <person name="Li Z."/>
            <person name="Crits-Christoph A."/>
            <person name="Burstein D."/>
            <person name="Anantharaman K."/>
            <person name="Lane K.R."/>
            <person name="Thomas B.C."/>
            <person name="Pan C."/>
            <person name="Northen T.R."/>
            <person name="Banfield J.F."/>
        </authorList>
    </citation>
    <scope>NUCLEOTIDE SEQUENCE [LARGE SCALE GENOMIC DNA]</scope>
    <source>
        <strain evidence="2">WS_3</strain>
    </source>
</reference>
<proteinExistence type="predicted"/>
<sequence>MKTDPMPEPFELHGVVHLVRPIGYRAHDLESLRVGIAGASAQTLFYHAYQPQLRYSAVTDLPPDDFSAWVNGVVQDRETAERLSFAVQHRAGSCAELRDALVQVLLSVPEKARLQRAAPDEGDFVFLEMDSVAVETGRYASDSVELMQHLAEVEPVVIFYHLVEQPWLDPERPSLIHWVEKGGDRRLAEWLRLSLMSGLPLEEGRRRLMRRWRQSRLGRSVAEATASPEHERREAGRRAVAGLVRRITQSEQSDDPGHDS</sequence>
<name>A0A538SLY1_UNCEI</name>
<dbReference type="Pfam" id="PF19027">
    <property type="entry name" value="DUF5752"/>
    <property type="match status" value="1"/>
</dbReference>
<feature type="compositionally biased region" description="Basic and acidic residues" evidence="1">
    <location>
        <begin position="228"/>
        <end position="237"/>
    </location>
</feature>
<gene>
    <name evidence="2" type="ORF">E6K73_02995</name>
</gene>